<dbReference type="AlphaFoldDB" id="A0A0P5AN75"/>
<dbReference type="Pfam" id="PF13855">
    <property type="entry name" value="LRR_8"/>
    <property type="match status" value="2"/>
</dbReference>
<dbReference type="PANTHER" id="PTHR24366">
    <property type="entry name" value="IG(IMMUNOGLOBULIN) AND LRR(LEUCINE RICH REPEAT) DOMAINS"/>
    <property type="match status" value="1"/>
</dbReference>
<evidence type="ECO:0000313" key="1">
    <source>
        <dbReference type="EMBL" id="JAJ22036.1"/>
    </source>
</evidence>
<dbReference type="InterPro" id="IPR032675">
    <property type="entry name" value="LRR_dom_sf"/>
</dbReference>
<name>A0A0P5AN75_9CRUS</name>
<dbReference type="SMART" id="SM00369">
    <property type="entry name" value="LRR_TYP"/>
    <property type="match status" value="6"/>
</dbReference>
<dbReference type="SUPFAM" id="SSF52058">
    <property type="entry name" value="L domain-like"/>
    <property type="match status" value="1"/>
</dbReference>
<dbReference type="InterPro" id="IPR001611">
    <property type="entry name" value="Leu-rich_rpt"/>
</dbReference>
<sequence>MKIASIMKVLVVILLLFQGIQSAPWSPSCPHECWCHDSYLSSIVDGWHPLNQTQQDAASLSTSNDDILFRAAICVQQHDTEIKTLLDRLPSQAEAMKIIQASDAPEIRLTVNHLTKFINLRALSLEGVEPNDISSSPNIILHSDSLRPLTQLKYLSLVNLELLDDPSPDKVTLFLMAQGEELSATPQITYYNIPKEEEVILPYEQFKKQQLEAQNEPWNGFSLLKNLEYLLIVGCQLPEAFSRGHSGAFTSLSHLKELTIRSSQMRVRLEVEPGNLMELESLSLADNELLEIEPGDLQGMGALHNLDLSGNQLTHLTENSFPFLPDLEWLDLSANPLRVVYPNTFANISSLRRLLLGSFRWKDEGITEEPIDGIEVVSVEFGPDSFNGLVKLQELWISQGHPEGNKGLHPNYFKDLSSLSELHIRGRLISIEADAFAANRRLQNLDLRKCQIRRLSVDAFQSLRKLRTLDLSFNELTQLPAGVFDPVSSSLKELWLNGNRLTTVPANIFATLTSTTKLIRLEGNPWHCTCQLNQLRATAVNKIKISDALTNRTGYQYDRRVAPLCASPEALKGAALFDVMRKPLRCNKVDRLASGRNNKMLTAAYGDDIWNEPQLIEEDETVDHGAEATDDQQHFSSVSSASKVSSVEKLQLDHADIIDHGEEVVESSTPLSFRTASVLSKQVNDVLSVSSNNYPQGFSPFFQKNAPSVTLSKKSIKLRMEQEMKHQAKKKYLPNL</sequence>
<dbReference type="SMART" id="SM00082">
    <property type="entry name" value="LRRCT"/>
    <property type="match status" value="1"/>
</dbReference>
<reference evidence="1" key="2">
    <citation type="submission" date="2015-10" db="EMBL/GenBank/DDBJ databases">
        <authorList>
            <person name="Gilbert D.G."/>
        </authorList>
    </citation>
    <scope>NUCLEOTIDE SEQUENCE</scope>
</reference>
<dbReference type="FunFam" id="3.80.10.10:FF:001360">
    <property type="entry name" value="Uncharacterized protein"/>
    <property type="match status" value="1"/>
</dbReference>
<proteinExistence type="predicted"/>
<dbReference type="OrthoDB" id="2020019at2759"/>
<dbReference type="InterPro" id="IPR000483">
    <property type="entry name" value="Cys-rich_flank_reg_C"/>
</dbReference>
<protein>
    <submittedName>
        <fullName evidence="1">Leucine-rich repeats and immunoglobulin</fullName>
    </submittedName>
</protein>
<dbReference type="PROSITE" id="PS51450">
    <property type="entry name" value="LRR"/>
    <property type="match status" value="3"/>
</dbReference>
<dbReference type="Gene3D" id="3.80.10.10">
    <property type="entry name" value="Ribonuclease Inhibitor"/>
    <property type="match status" value="2"/>
</dbReference>
<dbReference type="SMART" id="SM00364">
    <property type="entry name" value="LRR_BAC"/>
    <property type="match status" value="3"/>
</dbReference>
<accession>A0A0P5AN75</accession>
<dbReference type="PANTHER" id="PTHR24366:SF96">
    <property type="entry name" value="LEUCINE RICH REPEAT CONTAINING 53"/>
    <property type="match status" value="1"/>
</dbReference>
<dbReference type="InterPro" id="IPR003591">
    <property type="entry name" value="Leu-rich_rpt_typical-subtyp"/>
</dbReference>
<dbReference type="PRINTS" id="PR00019">
    <property type="entry name" value="LEURICHRPT"/>
</dbReference>
<organism evidence="1">
    <name type="scientific">Daphnia magna</name>
    <dbReference type="NCBI Taxonomy" id="35525"/>
    <lineage>
        <taxon>Eukaryota</taxon>
        <taxon>Metazoa</taxon>
        <taxon>Ecdysozoa</taxon>
        <taxon>Arthropoda</taxon>
        <taxon>Crustacea</taxon>
        <taxon>Branchiopoda</taxon>
        <taxon>Diplostraca</taxon>
        <taxon>Cladocera</taxon>
        <taxon>Anomopoda</taxon>
        <taxon>Daphniidae</taxon>
        <taxon>Daphnia</taxon>
    </lineage>
</organism>
<reference evidence="1" key="1">
    <citation type="submission" date="2015-10" db="EMBL/GenBank/DDBJ databases">
        <title>Daphnia magna gene sets from two clonal populations assembled and annotated with EvidentialGene.</title>
        <authorList>
            <person name="Gilbert D."/>
            <person name="Podicheti R."/>
            <person name="Orsini L."/>
            <person name="Colbourne J."/>
            <person name="Pfrender M."/>
        </authorList>
    </citation>
    <scope>NUCLEOTIDE SEQUENCE</scope>
</reference>
<dbReference type="EMBL" id="GDIP01201366">
    <property type="protein sequence ID" value="JAJ22036.1"/>
    <property type="molecule type" value="Transcribed_RNA"/>
</dbReference>